<feature type="domain" description="Ell binding protein Ebp1 C-terminal" evidence="2">
    <location>
        <begin position="508"/>
        <end position="708"/>
    </location>
</feature>
<protein>
    <recommendedName>
        <fullName evidence="2">Ell binding protein Ebp1 C-terminal domain-containing protein</fullName>
    </recommendedName>
</protein>
<evidence type="ECO:0000256" key="1">
    <source>
        <dbReference type="SAM" id="MobiDB-lite"/>
    </source>
</evidence>
<dbReference type="Pfam" id="PF21204">
    <property type="entry name" value="Ebp1_C"/>
    <property type="match status" value="1"/>
</dbReference>
<feature type="compositionally biased region" description="Basic and acidic residues" evidence="1">
    <location>
        <begin position="413"/>
        <end position="425"/>
    </location>
</feature>
<feature type="compositionally biased region" description="Basic and acidic residues" evidence="1">
    <location>
        <begin position="394"/>
        <end position="405"/>
    </location>
</feature>
<reference evidence="3" key="2">
    <citation type="journal article" date="2023" name="IMA Fungus">
        <title>Comparative genomic study of the Penicillium genus elucidates a diverse pangenome and 15 lateral gene transfer events.</title>
        <authorList>
            <person name="Petersen C."/>
            <person name="Sorensen T."/>
            <person name="Nielsen M.R."/>
            <person name="Sondergaard T.E."/>
            <person name="Sorensen J.L."/>
            <person name="Fitzpatrick D.A."/>
            <person name="Frisvad J.C."/>
            <person name="Nielsen K.L."/>
        </authorList>
    </citation>
    <scope>NUCLEOTIDE SEQUENCE</scope>
    <source>
        <strain evidence="3">IBT 21917</strain>
    </source>
</reference>
<accession>A0A9W9HWX1</accession>
<dbReference type="InterPro" id="IPR049403">
    <property type="entry name" value="Ebp1_C"/>
</dbReference>
<gene>
    <name evidence="3" type="ORF">N7492_009317</name>
</gene>
<organism evidence="3 4">
    <name type="scientific">Penicillium capsulatum</name>
    <dbReference type="NCBI Taxonomy" id="69766"/>
    <lineage>
        <taxon>Eukaryota</taxon>
        <taxon>Fungi</taxon>
        <taxon>Dikarya</taxon>
        <taxon>Ascomycota</taxon>
        <taxon>Pezizomycotina</taxon>
        <taxon>Eurotiomycetes</taxon>
        <taxon>Eurotiomycetidae</taxon>
        <taxon>Eurotiales</taxon>
        <taxon>Aspergillaceae</taxon>
        <taxon>Penicillium</taxon>
    </lineage>
</organism>
<dbReference type="AlphaFoldDB" id="A0A9W9HWX1"/>
<name>A0A9W9HWX1_9EURO</name>
<feature type="compositionally biased region" description="Basic and acidic residues" evidence="1">
    <location>
        <begin position="279"/>
        <end position="292"/>
    </location>
</feature>
<comment type="caution">
    <text evidence="3">The sequence shown here is derived from an EMBL/GenBank/DDBJ whole genome shotgun (WGS) entry which is preliminary data.</text>
</comment>
<feature type="region of interest" description="Disordered" evidence="1">
    <location>
        <begin position="592"/>
        <end position="617"/>
    </location>
</feature>
<feature type="compositionally biased region" description="Basic and acidic residues" evidence="1">
    <location>
        <begin position="447"/>
        <end position="464"/>
    </location>
</feature>
<evidence type="ECO:0000259" key="2">
    <source>
        <dbReference type="Pfam" id="PF21204"/>
    </source>
</evidence>
<evidence type="ECO:0000313" key="4">
    <source>
        <dbReference type="Proteomes" id="UP001146351"/>
    </source>
</evidence>
<feature type="compositionally biased region" description="Basic and acidic residues" evidence="1">
    <location>
        <begin position="155"/>
        <end position="164"/>
    </location>
</feature>
<dbReference type="EMBL" id="JAPQKO010000006">
    <property type="protein sequence ID" value="KAJ5156514.1"/>
    <property type="molecule type" value="Genomic_DNA"/>
</dbReference>
<feature type="compositionally biased region" description="Polar residues" evidence="1">
    <location>
        <begin position="293"/>
        <end position="304"/>
    </location>
</feature>
<evidence type="ECO:0000313" key="3">
    <source>
        <dbReference type="EMBL" id="KAJ5156514.1"/>
    </source>
</evidence>
<keyword evidence="4" id="KW-1185">Reference proteome</keyword>
<reference evidence="3" key="1">
    <citation type="submission" date="2022-11" db="EMBL/GenBank/DDBJ databases">
        <authorList>
            <person name="Petersen C."/>
        </authorList>
    </citation>
    <scope>NUCLEOTIDE SEQUENCE</scope>
    <source>
        <strain evidence="3">IBT 21917</strain>
    </source>
</reference>
<dbReference type="OrthoDB" id="284473at2759"/>
<proteinExistence type="predicted"/>
<sequence>MSVNDQPPSADTSNSHVASQLFASDLDALDHRLNRLSEDVLPAYPYLLTLPTNAPFRLGSRAANHWAVGHDRPFNPEEQQLQYMTFLAHHDTDSLLVAVGDWSDETGRMTADRPTPPSTAEPPKETVSKKKISLKDYKSQKTGGSAASPAISDHLPQEKPDTGLRADTQQAPDPAPIKKSASTDPAKSMPRLHSNPPSEKSPKKRPSTSDLEPLNPPPNNGPAMHTPKKARLSPEKDTRAEQASAKPHSPRLPALLSPTLPPTSAPRLPRLLSPTLPPDIEKELSRLEERSPLRTSPKNDATASKSRRDDAVTSKAPQPANSASNSSLQNDRADDVSVHPFFPSLVVRLRYGKSNRKRVEGLLKFSGKRRARQPDSPSAHDTGVDSIRGNGSSERIKSQTKHEAGETGQSSNRGKESRGPAEKARTPASRPSIAHDKAKSTSLTPVKDPKGSILRRHDAGDSDGKTPVNPPNEHRAWRDDSTRFTRLGRELKHSVVRFTSSGASITDEKLGVVTAIEAIMSFILAFVAGDQAKAAARLGADSTNWLSILPYWRVVKKQSISYPALHSLCLFLGAISYSAIHAQDLERLAISPIPGEHTPMPTPGSDGNTVPSDENKKSRRDFLELKNRLLECYKESQGLWLEGMRGLSEDILSRDFPITWSQRSHNYLERGTSPLKLGKYSGDYFLPLGGTSAPIEVVRFGWSLLKEWCAQEGVEWTGRLGL</sequence>
<feature type="region of interest" description="Disordered" evidence="1">
    <location>
        <begin position="106"/>
        <end position="338"/>
    </location>
</feature>
<dbReference type="Proteomes" id="UP001146351">
    <property type="component" value="Unassembled WGS sequence"/>
</dbReference>
<feature type="compositionally biased region" description="Low complexity" evidence="1">
    <location>
        <begin position="265"/>
        <end position="274"/>
    </location>
</feature>
<feature type="compositionally biased region" description="Basic and acidic residues" evidence="1">
    <location>
        <begin position="122"/>
        <end position="139"/>
    </location>
</feature>
<feature type="region of interest" description="Disordered" evidence="1">
    <location>
        <begin position="356"/>
        <end position="476"/>
    </location>
</feature>